<evidence type="ECO:0000256" key="4">
    <source>
        <dbReference type="SAM" id="SignalP"/>
    </source>
</evidence>
<dbReference type="Gene3D" id="3.50.4.10">
    <property type="entry name" value="Hepatocyte Growth Factor"/>
    <property type="match status" value="1"/>
</dbReference>
<dbReference type="Proteomes" id="UP000221165">
    <property type="component" value="Unassembled WGS sequence"/>
</dbReference>
<dbReference type="InterPro" id="IPR000177">
    <property type="entry name" value="Apple"/>
</dbReference>
<keyword evidence="1" id="KW-0677">Repeat</keyword>
<dbReference type="OrthoDB" id="328076at2759"/>
<keyword evidence="7" id="KW-1185">Reference proteome</keyword>
<proteinExistence type="predicted"/>
<evidence type="ECO:0000259" key="5">
    <source>
        <dbReference type="PROSITE" id="PS50948"/>
    </source>
</evidence>
<comment type="caution">
    <text evidence="6">The sequence shown here is derived from an EMBL/GenBank/DDBJ whole genome shotgun (WGS) entry which is preliminary data.</text>
</comment>
<evidence type="ECO:0000313" key="6">
    <source>
        <dbReference type="EMBL" id="PHJ15206.1"/>
    </source>
</evidence>
<keyword evidence="4" id="KW-0732">Signal</keyword>
<reference evidence="6 7" key="1">
    <citation type="journal article" date="2017" name="Int. J. Parasitol.">
        <title>The genome of the protozoan parasite Cystoisospora suis and a reverse vaccinology approach to identify vaccine candidates.</title>
        <authorList>
            <person name="Palmieri N."/>
            <person name="Shrestha A."/>
            <person name="Ruttkowski B."/>
            <person name="Beck T."/>
            <person name="Vogl C."/>
            <person name="Tomley F."/>
            <person name="Blake D.P."/>
            <person name="Joachim A."/>
        </authorList>
    </citation>
    <scope>NUCLEOTIDE SEQUENCE [LARGE SCALE GENOMIC DNA]</scope>
    <source>
        <strain evidence="6 7">Wien I</strain>
    </source>
</reference>
<feature type="signal peptide" evidence="4">
    <location>
        <begin position="1"/>
        <end position="21"/>
    </location>
</feature>
<feature type="non-terminal residue" evidence="6">
    <location>
        <position position="110"/>
    </location>
</feature>
<dbReference type="EMBL" id="MIGC01009129">
    <property type="protein sequence ID" value="PHJ15206.1"/>
    <property type="molecule type" value="Genomic_DNA"/>
</dbReference>
<accession>A0A2C6KFU7</accession>
<evidence type="ECO:0000256" key="1">
    <source>
        <dbReference type="ARBA" id="ARBA00022737"/>
    </source>
</evidence>
<dbReference type="InterPro" id="IPR003609">
    <property type="entry name" value="Pan_app"/>
</dbReference>
<dbReference type="SMART" id="SM00223">
    <property type="entry name" value="APPLE"/>
    <property type="match status" value="1"/>
</dbReference>
<feature type="chain" id="PRO_5012880556" evidence="4">
    <location>
        <begin position="22"/>
        <end position="110"/>
    </location>
</feature>
<dbReference type="Pfam" id="PF00024">
    <property type="entry name" value="PAN_1"/>
    <property type="match status" value="1"/>
</dbReference>
<dbReference type="VEuPathDB" id="ToxoDB:CSUI_010983"/>
<name>A0A2C6KFU7_9APIC</name>
<evidence type="ECO:0000256" key="2">
    <source>
        <dbReference type="ARBA" id="ARBA00023157"/>
    </source>
</evidence>
<dbReference type="GeneID" id="94434295"/>
<gene>
    <name evidence="6" type="ORF">CSUI_010983</name>
</gene>
<dbReference type="RefSeq" id="XP_067916940.1">
    <property type="nucleotide sequence ID" value="XM_068071084.1"/>
</dbReference>
<protein>
    <submittedName>
        <fullName evidence="6">Pan domain-containing protein</fullName>
    </submittedName>
</protein>
<feature type="region of interest" description="Disordered" evidence="3">
    <location>
        <begin position="90"/>
        <end position="110"/>
    </location>
</feature>
<dbReference type="PROSITE" id="PS50948">
    <property type="entry name" value="PAN"/>
    <property type="match status" value="1"/>
</dbReference>
<sequence>MKRVGSLSILLISSKWLLAEAATAQTTPCFEVGVDYEGYDVQKFEDGSIPSAGACQEMCQRRKDCSYFSFVPETSSCYIKDAYALQGRKQDATTAGVVSGPKFCTTPDSS</sequence>
<dbReference type="GO" id="GO:0006508">
    <property type="term" value="P:proteolysis"/>
    <property type="evidence" value="ECO:0007669"/>
    <property type="project" value="InterPro"/>
</dbReference>
<evidence type="ECO:0000313" key="7">
    <source>
        <dbReference type="Proteomes" id="UP000221165"/>
    </source>
</evidence>
<dbReference type="SUPFAM" id="SSF57414">
    <property type="entry name" value="Hairpin loop containing domain-like"/>
    <property type="match status" value="1"/>
</dbReference>
<feature type="domain" description="Apple" evidence="5">
    <location>
        <begin position="29"/>
        <end position="104"/>
    </location>
</feature>
<organism evidence="6 7">
    <name type="scientific">Cystoisospora suis</name>
    <dbReference type="NCBI Taxonomy" id="483139"/>
    <lineage>
        <taxon>Eukaryota</taxon>
        <taxon>Sar</taxon>
        <taxon>Alveolata</taxon>
        <taxon>Apicomplexa</taxon>
        <taxon>Conoidasida</taxon>
        <taxon>Coccidia</taxon>
        <taxon>Eucoccidiorida</taxon>
        <taxon>Eimeriorina</taxon>
        <taxon>Sarcocystidae</taxon>
        <taxon>Cystoisospora</taxon>
    </lineage>
</organism>
<dbReference type="AlphaFoldDB" id="A0A2C6KFU7"/>
<evidence type="ECO:0000256" key="3">
    <source>
        <dbReference type="SAM" id="MobiDB-lite"/>
    </source>
</evidence>
<keyword evidence="2" id="KW-1015">Disulfide bond</keyword>
<dbReference type="GO" id="GO:0005576">
    <property type="term" value="C:extracellular region"/>
    <property type="evidence" value="ECO:0007669"/>
    <property type="project" value="InterPro"/>
</dbReference>